<dbReference type="PATRIC" id="fig|324602.8.peg.748"/>
<protein>
    <submittedName>
        <fullName evidence="3">Uncharacterized protein</fullName>
    </submittedName>
</protein>
<name>A9WFF6_CHLAA</name>
<dbReference type="InParanoid" id="A9WFF6"/>
<dbReference type="EnsemblBacteria" id="ABY33894">
    <property type="protein sequence ID" value="ABY33894"/>
    <property type="gene ID" value="Caur_0654"/>
</dbReference>
<evidence type="ECO:0000313" key="4">
    <source>
        <dbReference type="Proteomes" id="UP000002008"/>
    </source>
</evidence>
<feature type="region of interest" description="Disordered" evidence="1">
    <location>
        <begin position="137"/>
        <end position="187"/>
    </location>
</feature>
<feature type="transmembrane region" description="Helical" evidence="2">
    <location>
        <begin position="68"/>
        <end position="85"/>
    </location>
</feature>
<keyword evidence="4" id="KW-1185">Reference proteome</keyword>
<dbReference type="Proteomes" id="UP000002008">
    <property type="component" value="Chromosome"/>
</dbReference>
<sequence length="210" mass="22332">MRGFGRLLGALLRGPERTFGCLVFVLGGFSLATWPVAGVGPILTLITLLLIVTGLTLFWRDAGWFRRVWGGGLMLAVAAAVIAMLNPDTPHGAMFQVVAWLALLPAVLAVIGYAYQQWFGQQEAPVLDEGSQAVAGDADAAIPPPLPRQQQVADAVPPPLPRPRRAFGDAPATEPNEPAIDLPPPLPRRVAATDLLERLLNTPPEQGNGD</sequence>
<dbReference type="EMBL" id="CP000909">
    <property type="protein sequence ID" value="ABY33894.1"/>
    <property type="molecule type" value="Genomic_DNA"/>
</dbReference>
<evidence type="ECO:0000313" key="3">
    <source>
        <dbReference type="EMBL" id="ABY33894.1"/>
    </source>
</evidence>
<evidence type="ECO:0000256" key="1">
    <source>
        <dbReference type="SAM" id="MobiDB-lite"/>
    </source>
</evidence>
<keyword evidence="2" id="KW-1133">Transmembrane helix</keyword>
<accession>A9WFF6</accession>
<feature type="transmembrane region" description="Helical" evidence="2">
    <location>
        <begin position="42"/>
        <end position="59"/>
    </location>
</feature>
<keyword evidence="2" id="KW-0472">Membrane</keyword>
<organism evidence="3 4">
    <name type="scientific">Chloroflexus aurantiacus (strain ATCC 29366 / DSM 635 / J-10-fl)</name>
    <dbReference type="NCBI Taxonomy" id="324602"/>
    <lineage>
        <taxon>Bacteria</taxon>
        <taxon>Bacillati</taxon>
        <taxon>Chloroflexota</taxon>
        <taxon>Chloroflexia</taxon>
        <taxon>Chloroflexales</taxon>
        <taxon>Chloroflexineae</taxon>
        <taxon>Chloroflexaceae</taxon>
        <taxon>Chloroflexus</taxon>
    </lineage>
</organism>
<gene>
    <name evidence="3" type="ordered locus">Caur_0654</name>
</gene>
<evidence type="ECO:0000256" key="2">
    <source>
        <dbReference type="SAM" id="Phobius"/>
    </source>
</evidence>
<proteinExistence type="predicted"/>
<keyword evidence="2" id="KW-0812">Transmembrane</keyword>
<dbReference type="RefSeq" id="WP_012256550.1">
    <property type="nucleotide sequence ID" value="NC_010175.1"/>
</dbReference>
<dbReference type="STRING" id="324602.Caur_0654"/>
<reference evidence="4" key="1">
    <citation type="journal article" date="2011" name="BMC Genomics">
        <title>Complete genome sequence of the filamentous anoxygenic phototrophic bacterium Chloroflexus aurantiacus.</title>
        <authorList>
            <person name="Tang K.H."/>
            <person name="Barry K."/>
            <person name="Chertkov O."/>
            <person name="Dalin E."/>
            <person name="Han C.S."/>
            <person name="Hauser L.J."/>
            <person name="Honchak B.M."/>
            <person name="Karbach L.E."/>
            <person name="Land M.L."/>
            <person name="Lapidus A."/>
            <person name="Larimer F.W."/>
            <person name="Mikhailova N."/>
            <person name="Pitluck S."/>
            <person name="Pierson B.K."/>
            <person name="Blankenship R.E."/>
        </authorList>
    </citation>
    <scope>NUCLEOTIDE SEQUENCE [LARGE SCALE GENOMIC DNA]</scope>
    <source>
        <strain evidence="4">ATCC 29366 / DSM 635 / J-10-fl</strain>
    </source>
</reference>
<dbReference type="AlphaFoldDB" id="A9WFF6"/>
<dbReference type="KEGG" id="cau:Caur_0654"/>
<feature type="transmembrane region" description="Helical" evidence="2">
    <location>
        <begin position="97"/>
        <end position="115"/>
    </location>
</feature>
<dbReference type="HOGENOM" id="CLU_1308286_0_0_0"/>